<dbReference type="InterPro" id="IPR002241">
    <property type="entry name" value="Glyco_hydro_27"/>
</dbReference>
<reference evidence="7" key="2">
    <citation type="journal article" date="2021" name="PeerJ">
        <title>Extensive microbial diversity within the chicken gut microbiome revealed by metagenomics and culture.</title>
        <authorList>
            <person name="Gilroy R."/>
            <person name="Ravi A."/>
            <person name="Getino M."/>
            <person name="Pursley I."/>
            <person name="Horton D.L."/>
            <person name="Alikhan N.F."/>
            <person name="Baker D."/>
            <person name="Gharbi K."/>
            <person name="Hall N."/>
            <person name="Watson M."/>
            <person name="Adriaenssens E.M."/>
            <person name="Foster-Nyarko E."/>
            <person name="Jarju S."/>
            <person name="Secka A."/>
            <person name="Antonio M."/>
            <person name="Oren A."/>
            <person name="Chaudhuri R.R."/>
            <person name="La Ragione R."/>
            <person name="Hildebrand F."/>
            <person name="Pallen M.J."/>
        </authorList>
    </citation>
    <scope>NUCLEOTIDE SEQUENCE</scope>
    <source>
        <strain evidence="7">CHK178-757</strain>
    </source>
</reference>
<dbReference type="InterPro" id="IPR013780">
    <property type="entry name" value="Glyco_hydro_b"/>
</dbReference>
<evidence type="ECO:0000256" key="2">
    <source>
        <dbReference type="ARBA" id="ARBA00022729"/>
    </source>
</evidence>
<dbReference type="Pfam" id="PF17801">
    <property type="entry name" value="Melibiase_C"/>
    <property type="match status" value="1"/>
</dbReference>
<dbReference type="InterPro" id="IPR041233">
    <property type="entry name" value="Melibiase_C"/>
</dbReference>
<keyword evidence="2" id="KW-0732">Signal</keyword>
<keyword evidence="3 5" id="KW-0378">Hydrolase</keyword>
<dbReference type="EMBL" id="DVIT01000026">
    <property type="protein sequence ID" value="HIS47258.1"/>
    <property type="molecule type" value="Genomic_DNA"/>
</dbReference>
<evidence type="ECO:0000256" key="4">
    <source>
        <dbReference type="ARBA" id="ARBA00023295"/>
    </source>
</evidence>
<protein>
    <recommendedName>
        <fullName evidence="5">Alpha-galactosidase</fullName>
        <ecNumber evidence="5">3.2.1.22</ecNumber>
    </recommendedName>
    <alternativeName>
        <fullName evidence="5">Melibiase</fullName>
    </alternativeName>
</protein>
<evidence type="ECO:0000313" key="8">
    <source>
        <dbReference type="Proteomes" id="UP000823927"/>
    </source>
</evidence>
<dbReference type="CDD" id="cd14792">
    <property type="entry name" value="GH27"/>
    <property type="match status" value="1"/>
</dbReference>
<dbReference type="PRINTS" id="PR00740">
    <property type="entry name" value="GLHYDRLASE27"/>
</dbReference>
<dbReference type="Gene3D" id="2.60.40.1180">
    <property type="entry name" value="Golgi alpha-mannosidase II"/>
    <property type="match status" value="1"/>
</dbReference>
<evidence type="ECO:0000259" key="6">
    <source>
        <dbReference type="Pfam" id="PF17801"/>
    </source>
</evidence>
<evidence type="ECO:0000313" key="7">
    <source>
        <dbReference type="EMBL" id="HIS47258.1"/>
    </source>
</evidence>
<evidence type="ECO:0000256" key="5">
    <source>
        <dbReference type="RuleBase" id="RU361168"/>
    </source>
</evidence>
<evidence type="ECO:0000256" key="1">
    <source>
        <dbReference type="ARBA" id="ARBA00009743"/>
    </source>
</evidence>
<dbReference type="EC" id="3.2.1.22" evidence="5"/>
<dbReference type="SUPFAM" id="SSF51011">
    <property type="entry name" value="Glycosyl hydrolase domain"/>
    <property type="match status" value="1"/>
</dbReference>
<dbReference type="PANTHER" id="PTHR11452:SF42">
    <property type="entry name" value="ALPHA-GALACTOSIDASE"/>
    <property type="match status" value="1"/>
</dbReference>
<dbReference type="InterPro" id="IPR013785">
    <property type="entry name" value="Aldolase_TIM"/>
</dbReference>
<feature type="domain" description="Alpha galactosidase C-terminal" evidence="6">
    <location>
        <begin position="355"/>
        <end position="434"/>
    </location>
</feature>
<comment type="caution">
    <text evidence="7">The sequence shown here is derived from an EMBL/GenBank/DDBJ whole genome shotgun (WGS) entry which is preliminary data.</text>
</comment>
<comment type="catalytic activity">
    <reaction evidence="5">
        <text>Hydrolysis of terminal, non-reducing alpha-D-galactose residues in alpha-D-galactosides, including galactose oligosaccharides, galactomannans and galactolipids.</text>
        <dbReference type="EC" id="3.2.1.22"/>
    </reaction>
</comment>
<dbReference type="AlphaFoldDB" id="A0A9D1F418"/>
<dbReference type="Proteomes" id="UP000823927">
    <property type="component" value="Unassembled WGS sequence"/>
</dbReference>
<reference evidence="7" key="1">
    <citation type="submission" date="2020-10" db="EMBL/GenBank/DDBJ databases">
        <authorList>
            <person name="Gilroy R."/>
        </authorList>
    </citation>
    <scope>NUCLEOTIDE SEQUENCE</scope>
    <source>
        <strain evidence="7">CHK178-757</strain>
    </source>
</reference>
<evidence type="ECO:0000256" key="3">
    <source>
        <dbReference type="ARBA" id="ARBA00022801"/>
    </source>
</evidence>
<accession>A0A9D1F418</accession>
<dbReference type="PANTHER" id="PTHR11452">
    <property type="entry name" value="ALPHA-GALACTOSIDASE/ALPHA-N-ACETYLGALACTOSAMINIDASE"/>
    <property type="match status" value="1"/>
</dbReference>
<proteinExistence type="inferred from homology"/>
<sequence length="436" mass="50262">MNKDRFLEIPPRGWNSYDYYDTGVTEEEVRENARGMAEKLLPFGYEYVVVDIQWYAYDAGSRRKEYQYVPFGHHAMDEYGRLLPCPDRFPSAKDGQGFKPLADYVHSLGLKFGIHMMRGIPRAAAHSHLPVLGTETTANEIADPVSICDWNPDMYGVKDCPESQAYYDSIFELYASWGVDFIKCDDICNTHAYKDRPYMGKHEVEMIRRAIEKCGRPMVLSLSPGPALLGQTGHYCKWANMWRISDDFWDSWPLLKSMFVYCERWQHVKEPGCWPDCDMLPVGVIGRGFLDERTTRFTKDEQQTMFALWCIFKSPLIAGACLPKLDDWTLELLTNESLLKLQDVDYDYGEVEMDEDHAIWLADSRERDSFTVALFNLSDTPSKITVDLEKLDRFSRLDLMGETDKLRNIFDQCSLDLENGCATVTVRPHGVVVLEK</sequence>
<dbReference type="Pfam" id="PF16499">
    <property type="entry name" value="Melibiase_2"/>
    <property type="match status" value="1"/>
</dbReference>
<dbReference type="GO" id="GO:0005975">
    <property type="term" value="P:carbohydrate metabolic process"/>
    <property type="evidence" value="ECO:0007669"/>
    <property type="project" value="InterPro"/>
</dbReference>
<keyword evidence="5" id="KW-1015">Disulfide bond</keyword>
<dbReference type="InterPro" id="IPR017853">
    <property type="entry name" value="GH"/>
</dbReference>
<organism evidence="7 8">
    <name type="scientific">Candidatus Scybalocola faecigallinarum</name>
    <dbReference type="NCBI Taxonomy" id="2840941"/>
    <lineage>
        <taxon>Bacteria</taxon>
        <taxon>Bacillati</taxon>
        <taxon>Bacillota</taxon>
        <taxon>Clostridia</taxon>
        <taxon>Lachnospirales</taxon>
        <taxon>Lachnospiraceae</taxon>
        <taxon>Lachnospiraceae incertae sedis</taxon>
        <taxon>Candidatus Scybalocola (ex Gilroy et al. 2021)</taxon>
    </lineage>
</organism>
<dbReference type="SUPFAM" id="SSF51445">
    <property type="entry name" value="(Trans)glycosidases"/>
    <property type="match status" value="1"/>
</dbReference>
<name>A0A9D1F418_9FIRM</name>
<keyword evidence="4 5" id="KW-0326">Glycosidase</keyword>
<dbReference type="Gene3D" id="3.20.20.70">
    <property type="entry name" value="Aldolase class I"/>
    <property type="match status" value="1"/>
</dbReference>
<comment type="similarity">
    <text evidence="1 5">Belongs to the glycosyl hydrolase 27 family.</text>
</comment>
<gene>
    <name evidence="7" type="ORF">IAB46_06820</name>
</gene>
<dbReference type="GO" id="GO:0004557">
    <property type="term" value="F:alpha-galactosidase activity"/>
    <property type="evidence" value="ECO:0007669"/>
    <property type="project" value="UniProtKB-EC"/>
</dbReference>